<dbReference type="InterPro" id="IPR005240">
    <property type="entry name" value="DUF389"/>
</dbReference>
<evidence type="ECO:0000313" key="3">
    <source>
        <dbReference type="Proteomes" id="UP000281708"/>
    </source>
</evidence>
<comment type="caution">
    <text evidence="2">The sequence shown here is derived from an EMBL/GenBank/DDBJ whole genome shotgun (WGS) entry which is preliminary data.</text>
</comment>
<feature type="transmembrane region" description="Helical" evidence="1">
    <location>
        <begin position="116"/>
        <end position="135"/>
    </location>
</feature>
<keyword evidence="1" id="KW-0472">Membrane</keyword>
<gene>
    <name evidence="2" type="ORF">D9V37_01565</name>
</gene>
<proteinExistence type="predicted"/>
<keyword evidence="3" id="KW-1185">Reference proteome</keyword>
<dbReference type="EMBL" id="RDBE01000001">
    <property type="protein sequence ID" value="RLV51227.1"/>
    <property type="molecule type" value="Genomic_DNA"/>
</dbReference>
<keyword evidence="1" id="KW-0812">Transmembrane</keyword>
<dbReference type="Proteomes" id="UP000281708">
    <property type="component" value="Unassembled WGS sequence"/>
</dbReference>
<dbReference type="Pfam" id="PF04087">
    <property type="entry name" value="DUF389"/>
    <property type="match status" value="1"/>
</dbReference>
<keyword evidence="1" id="KW-1133">Transmembrane helix</keyword>
<feature type="transmembrane region" description="Helical" evidence="1">
    <location>
        <begin position="174"/>
        <end position="200"/>
    </location>
</feature>
<organism evidence="2 3">
    <name type="scientific">Nocardioides mangrovicus</name>
    <dbReference type="NCBI Taxonomy" id="2478913"/>
    <lineage>
        <taxon>Bacteria</taxon>
        <taxon>Bacillati</taxon>
        <taxon>Actinomycetota</taxon>
        <taxon>Actinomycetes</taxon>
        <taxon>Propionibacteriales</taxon>
        <taxon>Nocardioidaceae</taxon>
        <taxon>Nocardioides</taxon>
    </lineage>
</organism>
<protein>
    <submittedName>
        <fullName evidence="2">DUF389 domain-containing protein</fullName>
    </submittedName>
</protein>
<evidence type="ECO:0000256" key="1">
    <source>
        <dbReference type="SAM" id="Phobius"/>
    </source>
</evidence>
<dbReference type="RefSeq" id="WP_121804904.1">
    <property type="nucleotide sequence ID" value="NZ_RDBE01000001.1"/>
</dbReference>
<evidence type="ECO:0000313" key="2">
    <source>
        <dbReference type="EMBL" id="RLV51227.1"/>
    </source>
</evidence>
<feature type="transmembrane region" description="Helical" evidence="1">
    <location>
        <begin position="244"/>
        <end position="269"/>
    </location>
</feature>
<feature type="transmembrane region" description="Helical" evidence="1">
    <location>
        <begin position="220"/>
        <end position="237"/>
    </location>
</feature>
<dbReference type="PANTHER" id="PTHR20992:SF9">
    <property type="entry name" value="AT15442P-RELATED"/>
    <property type="match status" value="1"/>
</dbReference>
<reference evidence="2 3" key="1">
    <citation type="submission" date="2018-10" db="EMBL/GenBank/DDBJ databases">
        <title>Marmoricola sp. 4Q3S-7 whole genome shotgun sequence.</title>
        <authorList>
            <person name="Li F."/>
        </authorList>
    </citation>
    <scope>NUCLEOTIDE SEQUENCE [LARGE SCALE GENOMIC DNA]</scope>
    <source>
        <strain evidence="2 3">4Q3S-7</strain>
    </source>
</reference>
<feature type="transmembrane region" description="Helical" evidence="1">
    <location>
        <begin position="141"/>
        <end position="162"/>
    </location>
</feature>
<sequence length="326" mass="33456">MLHLELRVPTPLTDQVVGLLCDDDTVTNVAVVPEAFRKPAGCLVLADVARENASVVVGRLKELGLEREGSIALLPLDTVLSDEADRAERAAPGAPDDGVVWDAVEQRLRSESRVTWVFLVFMTLAALIAGAGRILDQPILIVGAMVVGPEFSPIAAICFALARPRPALLPRAVLALVVGFGAAVAVSTAAWAVAYAAGAFSRHDASTGALTDFIVKPDGWSFVVACLAGVAGTVSLTTNKSGPLVGVFISITTIPAVGTAAVCLAAGVWSEVGSAVVQLGINVAGLVLAGTLTMVVQRAVWSRVGVPRSASGALRGARRGGSPTAR</sequence>
<accession>A0A3L8P883</accession>
<dbReference type="OrthoDB" id="8061853at2"/>
<dbReference type="AlphaFoldDB" id="A0A3L8P883"/>
<feature type="transmembrane region" description="Helical" evidence="1">
    <location>
        <begin position="275"/>
        <end position="296"/>
    </location>
</feature>
<name>A0A3L8P883_9ACTN</name>
<dbReference type="PANTHER" id="PTHR20992">
    <property type="entry name" value="AT15442P-RELATED"/>
    <property type="match status" value="1"/>
</dbReference>